<keyword evidence="1" id="KW-0472">Membrane</keyword>
<dbReference type="InterPro" id="IPR002818">
    <property type="entry name" value="DJ-1/PfpI"/>
</dbReference>
<keyword evidence="1" id="KW-0812">Transmembrane</keyword>
<accession>A0A1B4FKF6</accession>
<gene>
    <name evidence="3" type="ORF">WS70_20035</name>
</gene>
<name>A0A1B4FKF6_9BURK</name>
<dbReference type="CDD" id="cd03139">
    <property type="entry name" value="GATase1_PfpI_2"/>
    <property type="match status" value="1"/>
</dbReference>
<dbReference type="PANTHER" id="PTHR43130">
    <property type="entry name" value="ARAC-FAMILY TRANSCRIPTIONAL REGULATOR"/>
    <property type="match status" value="1"/>
</dbReference>
<evidence type="ECO:0000259" key="2">
    <source>
        <dbReference type="Pfam" id="PF01965"/>
    </source>
</evidence>
<dbReference type="SUPFAM" id="SSF52317">
    <property type="entry name" value="Class I glutamine amidotransferase-like"/>
    <property type="match status" value="1"/>
</dbReference>
<sequence>MSPTAQRPLKIGFLLAPGVAVMDLFGAHAVFGFAPQAELHMLWKTRDAISALPPFPIAATTTFADCPDDLDALVVGAVPADVIADEEVVAFVRRHASRARYVIGICGGVLLLGAAGLLDGRRATTNFHVLDALADLGAQPVGGGDVVIDGNLYTAGPATGGFEAALLVLAELRGVEQAKHVELTIEYHPRPPFNVGTPELAGPALANEVLAAHAWFFDPCKDAARAMYGRGR</sequence>
<keyword evidence="1" id="KW-1133">Transmembrane helix</keyword>
<dbReference type="InterPro" id="IPR029062">
    <property type="entry name" value="Class_I_gatase-like"/>
</dbReference>
<dbReference type="Proteomes" id="UP000062519">
    <property type="component" value="Chromosome 2"/>
</dbReference>
<dbReference type="GO" id="GO:0006355">
    <property type="term" value="P:regulation of DNA-templated transcription"/>
    <property type="evidence" value="ECO:0007669"/>
    <property type="project" value="TreeGrafter"/>
</dbReference>
<organism evidence="3 4">
    <name type="scientific">Burkholderia mayonis</name>
    <dbReference type="NCBI Taxonomy" id="1385591"/>
    <lineage>
        <taxon>Bacteria</taxon>
        <taxon>Pseudomonadati</taxon>
        <taxon>Pseudomonadota</taxon>
        <taxon>Betaproteobacteria</taxon>
        <taxon>Burkholderiales</taxon>
        <taxon>Burkholderiaceae</taxon>
        <taxon>Burkholderia</taxon>
        <taxon>pseudomallei group</taxon>
    </lineage>
</organism>
<feature type="domain" description="DJ-1/PfpI" evidence="2">
    <location>
        <begin position="10"/>
        <end position="169"/>
    </location>
</feature>
<dbReference type="PANTHER" id="PTHR43130:SF2">
    <property type="entry name" value="DJ-1_PFPI DOMAIN-CONTAINING PROTEIN"/>
    <property type="match status" value="1"/>
</dbReference>
<feature type="transmembrane region" description="Helical" evidence="1">
    <location>
        <begin position="99"/>
        <end position="118"/>
    </location>
</feature>
<dbReference type="InterPro" id="IPR052158">
    <property type="entry name" value="INH-QAR"/>
</dbReference>
<protein>
    <submittedName>
        <fullName evidence="3">Dihydroxy-acid dehydratase</fullName>
    </submittedName>
</protein>
<evidence type="ECO:0000313" key="4">
    <source>
        <dbReference type="Proteomes" id="UP000062519"/>
    </source>
</evidence>
<evidence type="ECO:0000256" key="1">
    <source>
        <dbReference type="SAM" id="Phobius"/>
    </source>
</evidence>
<keyword evidence="4" id="KW-1185">Reference proteome</keyword>
<dbReference type="Pfam" id="PF01965">
    <property type="entry name" value="DJ-1_PfpI"/>
    <property type="match status" value="1"/>
</dbReference>
<dbReference type="RefSeq" id="WP_059473149.1">
    <property type="nucleotide sequence ID" value="NZ_CP013387.1"/>
</dbReference>
<dbReference type="AlphaFoldDB" id="A0A1B4FKF6"/>
<dbReference type="Gene3D" id="3.40.50.880">
    <property type="match status" value="1"/>
</dbReference>
<dbReference type="KEGG" id="buu:WS70_20035"/>
<evidence type="ECO:0000313" key="3">
    <source>
        <dbReference type="EMBL" id="AOJ04156.1"/>
    </source>
</evidence>
<reference evidence="3 4" key="1">
    <citation type="submission" date="2015-12" db="EMBL/GenBank/DDBJ databases">
        <title>Diversity of Burkholderia near neighbor genomes.</title>
        <authorList>
            <person name="Sahl J."/>
            <person name="Wagner D."/>
            <person name="Keim P."/>
        </authorList>
    </citation>
    <scope>NUCLEOTIDE SEQUENCE [LARGE SCALE GENOMIC DNA]</scope>
    <source>
        <strain evidence="3 4">BDU6</strain>
    </source>
</reference>
<proteinExistence type="predicted"/>
<feature type="transmembrane region" description="Helical" evidence="1">
    <location>
        <begin position="12"/>
        <end position="34"/>
    </location>
</feature>
<dbReference type="EMBL" id="CP013387">
    <property type="protein sequence ID" value="AOJ04156.1"/>
    <property type="molecule type" value="Genomic_DNA"/>
</dbReference>